<evidence type="ECO:0000256" key="5">
    <source>
        <dbReference type="SAM" id="MobiDB-lite"/>
    </source>
</evidence>
<evidence type="ECO:0000256" key="2">
    <source>
        <dbReference type="ARBA" id="ARBA00006944"/>
    </source>
</evidence>
<dbReference type="Pfam" id="PF14998">
    <property type="entry name" value="Ripply"/>
    <property type="match status" value="1"/>
</dbReference>
<dbReference type="AlphaFoldDB" id="A0A8C0JZ62"/>
<evidence type="ECO:0000313" key="7">
    <source>
        <dbReference type="Proteomes" id="UP000694391"/>
    </source>
</evidence>
<keyword evidence="4" id="KW-0539">Nucleus</keyword>
<name>A0A8C0JZ62_CANLU</name>
<keyword evidence="3" id="KW-0217">Developmental protein</keyword>
<organism evidence="6 7">
    <name type="scientific">Canis lupus dingo</name>
    <name type="common">dingo</name>
    <dbReference type="NCBI Taxonomy" id="286419"/>
    <lineage>
        <taxon>Eukaryota</taxon>
        <taxon>Metazoa</taxon>
        <taxon>Chordata</taxon>
        <taxon>Craniata</taxon>
        <taxon>Vertebrata</taxon>
        <taxon>Euteleostomi</taxon>
        <taxon>Mammalia</taxon>
        <taxon>Eutheria</taxon>
        <taxon>Laurasiatheria</taxon>
        <taxon>Carnivora</taxon>
        <taxon>Caniformia</taxon>
        <taxon>Canidae</taxon>
        <taxon>Canis</taxon>
    </lineage>
</organism>
<evidence type="ECO:0000256" key="1">
    <source>
        <dbReference type="ARBA" id="ARBA00004123"/>
    </source>
</evidence>
<evidence type="ECO:0000256" key="4">
    <source>
        <dbReference type="ARBA" id="ARBA00023242"/>
    </source>
</evidence>
<dbReference type="Proteomes" id="UP000694391">
    <property type="component" value="Unplaced"/>
</dbReference>
<dbReference type="GO" id="GO:0000122">
    <property type="term" value="P:negative regulation of transcription by RNA polymerase II"/>
    <property type="evidence" value="ECO:0007669"/>
    <property type="project" value="TreeGrafter"/>
</dbReference>
<dbReference type="GeneTree" id="ENSGT00940000161952"/>
<reference evidence="6" key="2">
    <citation type="submission" date="2025-09" db="UniProtKB">
        <authorList>
            <consortium name="Ensembl"/>
        </authorList>
    </citation>
    <scope>IDENTIFICATION</scope>
</reference>
<comment type="similarity">
    <text evidence="2">Belongs to the ripply family.</text>
</comment>
<feature type="compositionally biased region" description="Basic and acidic residues" evidence="5">
    <location>
        <begin position="138"/>
        <end position="154"/>
    </location>
</feature>
<comment type="subcellular location">
    <subcellularLocation>
        <location evidence="1">Nucleus</location>
    </subcellularLocation>
</comment>
<protein>
    <submittedName>
        <fullName evidence="6">Ripply transcriptional repressor 1</fullName>
    </submittedName>
</protein>
<keyword evidence="7" id="KW-1185">Reference proteome</keyword>
<feature type="compositionally biased region" description="Acidic residues" evidence="5">
    <location>
        <begin position="122"/>
        <end position="137"/>
    </location>
</feature>
<dbReference type="GO" id="GO:0009880">
    <property type="term" value="P:embryonic pattern specification"/>
    <property type="evidence" value="ECO:0007669"/>
    <property type="project" value="TreeGrafter"/>
</dbReference>
<accession>A0A8C0JZ62</accession>
<evidence type="ECO:0000313" key="6">
    <source>
        <dbReference type="Ensembl" id="ENSCAFP00020008377.1"/>
    </source>
</evidence>
<dbReference type="PANTHER" id="PTHR16770">
    <property type="entry name" value="PROTEIN RIPPLY-LIKE"/>
    <property type="match status" value="1"/>
</dbReference>
<feature type="region of interest" description="Disordered" evidence="5">
    <location>
        <begin position="121"/>
        <end position="154"/>
    </location>
</feature>
<dbReference type="PANTHER" id="PTHR16770:SF5">
    <property type="entry name" value="PROTEIN RIPPLY1"/>
    <property type="match status" value="1"/>
</dbReference>
<sequence length="154" mass="17189">MQEVLRNKSPYDLPGLDPLRMDPSIPSAAAPGLLSPPLLVSSGQQVGGRGSCLAMYFEPHASFCFGQATGGATGAKVIKAASEFHHPVRLFWPKSRSFDYLYSDGEILLQNFPIQATINLYEDSDDEEEEEEEEKEREEEKKLETDERGRQTSH</sequence>
<dbReference type="Ensembl" id="ENSCAFT00020009737.1">
    <property type="protein sequence ID" value="ENSCAFP00020008377.1"/>
    <property type="gene ID" value="ENSCAFG00020006796.1"/>
</dbReference>
<reference evidence="6" key="1">
    <citation type="submission" date="2025-08" db="UniProtKB">
        <authorList>
            <consortium name="Ensembl"/>
        </authorList>
    </citation>
    <scope>IDENTIFICATION</scope>
</reference>
<evidence type="ECO:0000256" key="3">
    <source>
        <dbReference type="ARBA" id="ARBA00022473"/>
    </source>
</evidence>
<dbReference type="GO" id="GO:0005634">
    <property type="term" value="C:nucleus"/>
    <property type="evidence" value="ECO:0007669"/>
    <property type="project" value="UniProtKB-SubCell"/>
</dbReference>
<proteinExistence type="inferred from homology"/>
<dbReference type="InterPro" id="IPR028127">
    <property type="entry name" value="Ripply_fam"/>
</dbReference>